<feature type="domain" description="Right handed beta helix" evidence="2">
    <location>
        <begin position="381"/>
        <end position="487"/>
    </location>
</feature>
<dbReference type="InterPro" id="IPR039448">
    <property type="entry name" value="Beta_helix"/>
</dbReference>
<evidence type="ECO:0000259" key="2">
    <source>
        <dbReference type="Pfam" id="PF13229"/>
    </source>
</evidence>
<gene>
    <name evidence="3" type="ORF">Pla175_00440</name>
</gene>
<dbReference type="KEGG" id="pnd:Pla175_00440"/>
<evidence type="ECO:0000256" key="1">
    <source>
        <dbReference type="SAM" id="SignalP"/>
    </source>
</evidence>
<feature type="chain" id="PRO_5022126348" description="Right handed beta helix domain-containing protein" evidence="1">
    <location>
        <begin position="29"/>
        <end position="762"/>
    </location>
</feature>
<dbReference type="PANTHER" id="PTHR36453">
    <property type="entry name" value="SECRETED PROTEIN-RELATED"/>
    <property type="match status" value="1"/>
</dbReference>
<dbReference type="RefSeq" id="WP_145280149.1">
    <property type="nucleotide sequence ID" value="NZ_CP036291.1"/>
</dbReference>
<dbReference type="SUPFAM" id="SSF51126">
    <property type="entry name" value="Pectin lyase-like"/>
    <property type="match status" value="1"/>
</dbReference>
<evidence type="ECO:0000313" key="3">
    <source>
        <dbReference type="EMBL" id="QDU86694.1"/>
    </source>
</evidence>
<name>A0A518D5F0_9BACT</name>
<reference evidence="3 4" key="1">
    <citation type="submission" date="2019-02" db="EMBL/GenBank/DDBJ databases">
        <title>Deep-cultivation of Planctomycetes and their phenomic and genomic characterization uncovers novel biology.</title>
        <authorList>
            <person name="Wiegand S."/>
            <person name="Jogler M."/>
            <person name="Boedeker C."/>
            <person name="Pinto D."/>
            <person name="Vollmers J."/>
            <person name="Rivas-Marin E."/>
            <person name="Kohn T."/>
            <person name="Peeters S.H."/>
            <person name="Heuer A."/>
            <person name="Rast P."/>
            <person name="Oberbeckmann S."/>
            <person name="Bunk B."/>
            <person name="Jeske O."/>
            <person name="Meyerdierks A."/>
            <person name="Storesund J.E."/>
            <person name="Kallscheuer N."/>
            <person name="Luecker S."/>
            <person name="Lage O.M."/>
            <person name="Pohl T."/>
            <person name="Merkel B.J."/>
            <person name="Hornburger P."/>
            <person name="Mueller R.-W."/>
            <person name="Bruemmer F."/>
            <person name="Labrenz M."/>
            <person name="Spormann A.M."/>
            <person name="Op den Camp H."/>
            <person name="Overmann J."/>
            <person name="Amann R."/>
            <person name="Jetten M.S.M."/>
            <person name="Mascher T."/>
            <person name="Medema M.H."/>
            <person name="Devos D.P."/>
            <person name="Kaster A.-K."/>
            <person name="Ovreas L."/>
            <person name="Rohde M."/>
            <person name="Galperin M.Y."/>
            <person name="Jogler C."/>
        </authorList>
    </citation>
    <scope>NUCLEOTIDE SEQUENCE [LARGE SCALE GENOMIC DNA]</scope>
    <source>
        <strain evidence="3 4">Pla175</strain>
    </source>
</reference>
<dbReference type="Pfam" id="PF13229">
    <property type="entry name" value="Beta_helix"/>
    <property type="match status" value="1"/>
</dbReference>
<organism evidence="3 4">
    <name type="scientific">Pirellulimonas nuda</name>
    <dbReference type="NCBI Taxonomy" id="2528009"/>
    <lineage>
        <taxon>Bacteria</taxon>
        <taxon>Pseudomonadati</taxon>
        <taxon>Planctomycetota</taxon>
        <taxon>Planctomycetia</taxon>
        <taxon>Pirellulales</taxon>
        <taxon>Lacipirellulaceae</taxon>
        <taxon>Pirellulimonas</taxon>
    </lineage>
</organism>
<keyword evidence="1" id="KW-0732">Signal</keyword>
<dbReference type="OrthoDB" id="223140at2"/>
<sequence precursor="true">MRTILLTRRGARTAVVCVLVSAWLSAQRASDGAEVYVSVDGGARADGSMEKPFGSLADAVAGVRALRKGGDTAPATIFLRGGRHQLNQTLVLGVEDGPASDTRADGPPEHGAGPPVAPAYLTIAAYPGEQPVLSAGAQVEGWRRVDPAPPGLPAEAARSVWVANLPDEVQKIATLYDGNGRLKRARGAGFVPTRKGDRSTLYFPAGALKQWDNLTDVELQVRPSRAWVINMLPLASVDAASGVAKTGASATYEIGFLPPYLLRLMEKPASVWVENTLEALDEPGEWVVNTQTRKLYLWPSDPAPDGSPRGVLAPTTSELIRVEGEIDYRGPADKPVHGVAFTGLTFSHADRWAWTSDQGRVGWGMQHDWDMFDRPTALLRLRGAQSCRVSGCRFVHSGGSGLRMDLHAQRNRVEGCEFAHLGEAGVLLAGYGPGAKDVNHHNEVVNNHIHHFSEITWHSPGVWAWQSGHNRIAHNHLHHSGYAAVLVTTRVTPGQSPAGEGGMTVRRDEIEAQVRKRPRDGYASWRAREKYTHSRHNLVEYNEISHCVQRLSDGNAVYVSGAGAGNVVRYNFIHDNASHVFPAAIRCDDDQHETLIYGNVLYRNAGHSAAIASKGVNDIINNFIVEPLARPSSGYISLEWVPVPGSKISRNVIVCCPEGGNAVNDRPRVGDPPDRPKPNMEETDMDANLYFHPADPGWVEEHLARMRRVGNERASRFGDPLFRDPAGGDFSFLPGSPALALGIEPLDVARMGRTDAPPPDQN</sequence>
<dbReference type="Proteomes" id="UP000317429">
    <property type="component" value="Chromosome"/>
</dbReference>
<dbReference type="SMART" id="SM00710">
    <property type="entry name" value="PbH1"/>
    <property type="match status" value="8"/>
</dbReference>
<dbReference type="PANTHER" id="PTHR36453:SF1">
    <property type="entry name" value="RIGHT HANDED BETA HELIX DOMAIN-CONTAINING PROTEIN"/>
    <property type="match status" value="1"/>
</dbReference>
<feature type="signal peptide" evidence="1">
    <location>
        <begin position="1"/>
        <end position="28"/>
    </location>
</feature>
<proteinExistence type="predicted"/>
<dbReference type="InterPro" id="IPR011050">
    <property type="entry name" value="Pectin_lyase_fold/virulence"/>
</dbReference>
<dbReference type="InterPro" id="IPR006626">
    <property type="entry name" value="PbH1"/>
</dbReference>
<protein>
    <recommendedName>
        <fullName evidence="2">Right handed beta helix domain-containing protein</fullName>
    </recommendedName>
</protein>
<accession>A0A518D5F0</accession>
<dbReference type="InterPro" id="IPR012334">
    <property type="entry name" value="Pectin_lyas_fold"/>
</dbReference>
<dbReference type="Gene3D" id="2.160.20.10">
    <property type="entry name" value="Single-stranded right-handed beta-helix, Pectin lyase-like"/>
    <property type="match status" value="3"/>
</dbReference>
<dbReference type="AlphaFoldDB" id="A0A518D5F0"/>
<dbReference type="EMBL" id="CP036291">
    <property type="protein sequence ID" value="QDU86694.1"/>
    <property type="molecule type" value="Genomic_DNA"/>
</dbReference>
<keyword evidence="4" id="KW-1185">Reference proteome</keyword>
<evidence type="ECO:0000313" key="4">
    <source>
        <dbReference type="Proteomes" id="UP000317429"/>
    </source>
</evidence>